<dbReference type="PRINTS" id="PR00463">
    <property type="entry name" value="EP450I"/>
</dbReference>
<dbReference type="InterPro" id="IPR001128">
    <property type="entry name" value="Cyt_P450"/>
</dbReference>
<dbReference type="SUPFAM" id="SSF48264">
    <property type="entry name" value="Cytochrome P450"/>
    <property type="match status" value="1"/>
</dbReference>
<sequence length="229" mass="26495">MFRDAFGKRFHECEFIDKDKVKELVSEAESAQGSFTCSEFFPIVGLGWLVDCISRKHMRLKDVFFKLDTMFQGVIDYYLHPGKISKDHRDIVDVMLDVIQFVSRRSRIGAITMIGAKTKLVITLKVMKKVQGEIQDRLGNNKERITEEDLDKVPFLNMVINETLRLDAAAPLLLPRETMAHIKVQGYDIPPKTQILVNTWAIGRHPKYWTNPEEFNPERFMDSPVDYKG</sequence>
<evidence type="ECO:0000256" key="3">
    <source>
        <dbReference type="ARBA" id="ARBA00022692"/>
    </source>
</evidence>
<dbReference type="Gene3D" id="1.10.630.10">
    <property type="entry name" value="Cytochrome P450"/>
    <property type="match status" value="1"/>
</dbReference>
<evidence type="ECO:0000256" key="4">
    <source>
        <dbReference type="ARBA" id="ARBA00022989"/>
    </source>
</evidence>
<gene>
    <name evidence="8" type="primary">LOC104714993</name>
</gene>
<dbReference type="Proteomes" id="UP000694864">
    <property type="component" value="Chromosome 9"/>
</dbReference>
<dbReference type="PANTHER" id="PTHR47956:SF119">
    <property type="entry name" value="CYTOCHROME P450 71B16-RELATED"/>
    <property type="match status" value="1"/>
</dbReference>
<reference evidence="7" key="1">
    <citation type="journal article" date="2014" name="Nat. Commun.">
        <title>The emerging biofuel crop Camelina sativa retains a highly undifferentiated hexaploid genome structure.</title>
        <authorList>
            <person name="Kagale S."/>
            <person name="Koh C."/>
            <person name="Nixon J."/>
            <person name="Bollina V."/>
            <person name="Clarke W.E."/>
            <person name="Tuteja R."/>
            <person name="Spillane C."/>
            <person name="Robinson S.J."/>
            <person name="Links M.G."/>
            <person name="Clarke C."/>
            <person name="Higgins E.E."/>
            <person name="Huebert T."/>
            <person name="Sharpe A.G."/>
            <person name="Parkin I.A."/>
        </authorList>
    </citation>
    <scope>NUCLEOTIDE SEQUENCE [LARGE SCALE GENOMIC DNA]</scope>
    <source>
        <strain evidence="7">cv. DH55</strain>
    </source>
</reference>
<reference evidence="8" key="2">
    <citation type="submission" date="2025-08" db="UniProtKB">
        <authorList>
            <consortium name="RefSeq"/>
        </authorList>
    </citation>
    <scope>IDENTIFICATION</scope>
    <source>
        <tissue evidence="8">Leaf</tissue>
    </source>
</reference>
<dbReference type="InterPro" id="IPR036396">
    <property type="entry name" value="Cyt_P450_sf"/>
</dbReference>
<keyword evidence="4" id="KW-1133">Transmembrane helix</keyword>
<organism evidence="7 8">
    <name type="scientific">Camelina sativa</name>
    <name type="common">False flax</name>
    <name type="synonym">Myagrum sativum</name>
    <dbReference type="NCBI Taxonomy" id="90675"/>
    <lineage>
        <taxon>Eukaryota</taxon>
        <taxon>Viridiplantae</taxon>
        <taxon>Streptophyta</taxon>
        <taxon>Embryophyta</taxon>
        <taxon>Tracheophyta</taxon>
        <taxon>Spermatophyta</taxon>
        <taxon>Magnoliopsida</taxon>
        <taxon>eudicotyledons</taxon>
        <taxon>Gunneridae</taxon>
        <taxon>Pentapetalae</taxon>
        <taxon>rosids</taxon>
        <taxon>malvids</taxon>
        <taxon>Brassicales</taxon>
        <taxon>Brassicaceae</taxon>
        <taxon>Camelineae</taxon>
        <taxon>Camelina</taxon>
    </lineage>
</organism>
<name>A0ABM0TSU4_CAMSA</name>
<evidence type="ECO:0000256" key="5">
    <source>
        <dbReference type="ARBA" id="ARBA00023002"/>
    </source>
</evidence>
<dbReference type="InterPro" id="IPR050193">
    <property type="entry name" value="Cytochrome_P450_71"/>
</dbReference>
<keyword evidence="5" id="KW-0560">Oxidoreductase</keyword>
<evidence type="ECO:0000256" key="1">
    <source>
        <dbReference type="ARBA" id="ARBA00004167"/>
    </source>
</evidence>
<accession>A0ABM0TSU4</accession>
<evidence type="ECO:0000256" key="6">
    <source>
        <dbReference type="ARBA" id="ARBA00023136"/>
    </source>
</evidence>
<dbReference type="InterPro" id="IPR002401">
    <property type="entry name" value="Cyt_P450_E_grp-I"/>
</dbReference>
<evidence type="ECO:0000313" key="7">
    <source>
        <dbReference type="Proteomes" id="UP000694864"/>
    </source>
</evidence>
<comment type="subcellular location">
    <subcellularLocation>
        <location evidence="1">Membrane</location>
        <topology evidence="1">Single-pass membrane protein</topology>
    </subcellularLocation>
</comment>
<keyword evidence="6" id="KW-0472">Membrane</keyword>
<dbReference type="PANTHER" id="PTHR47956">
    <property type="entry name" value="CYTOCHROME P450 71B11-RELATED"/>
    <property type="match status" value="1"/>
</dbReference>
<proteinExistence type="inferred from homology"/>
<protein>
    <submittedName>
        <fullName evidence="8">Cytochrome P450 71B17-like</fullName>
    </submittedName>
</protein>
<dbReference type="Pfam" id="PF00067">
    <property type="entry name" value="p450"/>
    <property type="match status" value="1"/>
</dbReference>
<evidence type="ECO:0000313" key="8">
    <source>
        <dbReference type="RefSeq" id="XP_010430754.1"/>
    </source>
</evidence>
<keyword evidence="3" id="KW-0812">Transmembrane</keyword>
<keyword evidence="7" id="KW-1185">Reference proteome</keyword>
<evidence type="ECO:0000256" key="2">
    <source>
        <dbReference type="ARBA" id="ARBA00010617"/>
    </source>
</evidence>
<dbReference type="RefSeq" id="XP_010430754.1">
    <property type="nucleotide sequence ID" value="XM_010432452.1"/>
</dbReference>
<dbReference type="GeneID" id="104714993"/>
<comment type="similarity">
    <text evidence="2">Belongs to the cytochrome P450 family.</text>
</comment>